<comment type="cofactor">
    <cofactor evidence="1 10">
        <name>FAD</name>
        <dbReference type="ChEBI" id="CHEBI:57692"/>
    </cofactor>
</comment>
<evidence type="ECO:0000313" key="14">
    <source>
        <dbReference type="EMBL" id="XAY07927.1"/>
    </source>
</evidence>
<dbReference type="InterPro" id="IPR037069">
    <property type="entry name" value="AcylCoA_DH/ox_N_sf"/>
</dbReference>
<evidence type="ECO:0000256" key="7">
    <source>
        <dbReference type="ARBA" id="ARBA00037085"/>
    </source>
</evidence>
<gene>
    <name evidence="14" type="primary">mmgC_14</name>
    <name evidence="14" type="ORF">DSM112329_04821</name>
</gene>
<dbReference type="InterPro" id="IPR006089">
    <property type="entry name" value="Acyl-CoA_DH_CS"/>
</dbReference>
<dbReference type="FunFam" id="1.10.540.10:FF:000009">
    <property type="entry name" value="Probable acyl-CoA dehydrogenase"/>
    <property type="match status" value="1"/>
</dbReference>
<evidence type="ECO:0000259" key="11">
    <source>
        <dbReference type="Pfam" id="PF00441"/>
    </source>
</evidence>
<evidence type="ECO:0000256" key="1">
    <source>
        <dbReference type="ARBA" id="ARBA00001974"/>
    </source>
</evidence>
<evidence type="ECO:0000259" key="13">
    <source>
        <dbReference type="Pfam" id="PF02771"/>
    </source>
</evidence>
<dbReference type="Pfam" id="PF02771">
    <property type="entry name" value="Acyl-CoA_dh_N"/>
    <property type="match status" value="1"/>
</dbReference>
<sequence>MSTITPGPVHRRALYEDDHEDFRESFRRFLANEVVPHFEQWEKDGIVPREVFAAAGANGFLGMQVPEEYGGAGVGDDFRFNAIIGEECCAAGVGGFGVGITLHNDVCLPYFLEYCNEEQKQRWLPGICDGTLITAVAMTEPGTGSDLAGIRTKAIKQDDGSYVMDGAKTFITNGINGDLIITAAKTDPKERHRGLSIFIVERDTPGFERGRNLEKVGMHSQDTAELFFDGARVPAENLLGDEGSGFKYLVSNLAQERMSIALLGVGVAEAALQETITYVKERQAFGQPISGNQVVRHMLADCRAEIDCVQAFVDQCLTELGERTLTPERAASCKLLATELQGRVTDKCVQLHGGYGYMTEYAVGRMYADARVTRIYGGANEIMKEIIAKGLGVG</sequence>
<dbReference type="AlphaFoldDB" id="A0AAU7B2U3"/>
<dbReference type="Pfam" id="PF02770">
    <property type="entry name" value="Acyl-CoA_dh_M"/>
    <property type="match status" value="1"/>
</dbReference>
<dbReference type="PROSITE" id="PS00073">
    <property type="entry name" value="ACYL_COA_DH_2"/>
    <property type="match status" value="1"/>
</dbReference>
<dbReference type="GO" id="GO:0005737">
    <property type="term" value="C:cytoplasm"/>
    <property type="evidence" value="ECO:0007669"/>
    <property type="project" value="TreeGrafter"/>
</dbReference>
<dbReference type="GO" id="GO:0003995">
    <property type="term" value="F:acyl-CoA dehydrogenase activity"/>
    <property type="evidence" value="ECO:0007669"/>
    <property type="project" value="InterPro"/>
</dbReference>
<evidence type="ECO:0000256" key="4">
    <source>
        <dbReference type="ARBA" id="ARBA00022630"/>
    </source>
</evidence>
<evidence type="ECO:0000256" key="8">
    <source>
        <dbReference type="ARBA" id="ARBA00040394"/>
    </source>
</evidence>
<dbReference type="InterPro" id="IPR036250">
    <property type="entry name" value="AcylCo_DH-like_C"/>
</dbReference>
<dbReference type="InterPro" id="IPR013786">
    <property type="entry name" value="AcylCoA_DH/ox_N"/>
</dbReference>
<organism evidence="14">
    <name type="scientific">Paraconexibacter sp. AEG42_29</name>
    <dbReference type="NCBI Taxonomy" id="2997339"/>
    <lineage>
        <taxon>Bacteria</taxon>
        <taxon>Bacillati</taxon>
        <taxon>Actinomycetota</taxon>
        <taxon>Thermoleophilia</taxon>
        <taxon>Solirubrobacterales</taxon>
        <taxon>Paraconexibacteraceae</taxon>
        <taxon>Paraconexibacter</taxon>
    </lineage>
</organism>
<reference evidence="14" key="1">
    <citation type="submission" date="2022-12" db="EMBL/GenBank/DDBJ databases">
        <title>Paraconexibacter alkalitolerans sp. nov. and Baekduia alba sp. nov., isolated from soil and emended description of the genera Paraconexibacter (Chun et al., 2020) and Baekduia (An et al., 2020).</title>
        <authorList>
            <person name="Vieira S."/>
            <person name="Huber K.J."/>
            <person name="Geppert A."/>
            <person name="Wolf J."/>
            <person name="Neumann-Schaal M."/>
            <person name="Muesken M."/>
            <person name="Overmann J."/>
        </authorList>
    </citation>
    <scope>NUCLEOTIDE SEQUENCE</scope>
    <source>
        <strain evidence="14">AEG42_29</strain>
    </source>
</reference>
<dbReference type="FunFam" id="1.20.140.10:FF:000001">
    <property type="entry name" value="Acyl-CoA dehydrogenase"/>
    <property type="match status" value="1"/>
</dbReference>
<keyword evidence="4 10" id="KW-0285">Flavoprotein</keyword>
<dbReference type="InterPro" id="IPR006091">
    <property type="entry name" value="Acyl-CoA_Oxase/DH_mid-dom"/>
</dbReference>
<dbReference type="Gene3D" id="2.40.110.10">
    <property type="entry name" value="Butyryl-CoA Dehydrogenase, subunit A, domain 2"/>
    <property type="match status" value="1"/>
</dbReference>
<keyword evidence="6 10" id="KW-0560">Oxidoreductase</keyword>
<dbReference type="SUPFAM" id="SSF56645">
    <property type="entry name" value="Acyl-CoA dehydrogenase NM domain-like"/>
    <property type="match status" value="1"/>
</dbReference>
<evidence type="ECO:0000256" key="6">
    <source>
        <dbReference type="ARBA" id="ARBA00023002"/>
    </source>
</evidence>
<feature type="domain" description="Acyl-CoA oxidase/dehydrogenase middle" evidence="12">
    <location>
        <begin position="135"/>
        <end position="230"/>
    </location>
</feature>
<dbReference type="PANTHER" id="PTHR48083">
    <property type="entry name" value="MEDIUM-CHAIN SPECIFIC ACYL-COA DEHYDROGENASE, MITOCHONDRIAL-RELATED"/>
    <property type="match status" value="1"/>
</dbReference>
<dbReference type="Pfam" id="PF00441">
    <property type="entry name" value="Acyl-CoA_dh_1"/>
    <property type="match status" value="1"/>
</dbReference>
<dbReference type="EMBL" id="CP114014">
    <property type="protein sequence ID" value="XAY07927.1"/>
    <property type="molecule type" value="Genomic_DNA"/>
</dbReference>
<evidence type="ECO:0000256" key="3">
    <source>
        <dbReference type="ARBA" id="ARBA00009347"/>
    </source>
</evidence>
<dbReference type="InterPro" id="IPR009100">
    <property type="entry name" value="AcylCoA_DH/oxidase_NM_dom_sf"/>
</dbReference>
<dbReference type="InterPro" id="IPR046373">
    <property type="entry name" value="Acyl-CoA_Oxase/DH_mid-dom_sf"/>
</dbReference>
<evidence type="ECO:0000256" key="9">
    <source>
        <dbReference type="ARBA" id="ARBA00042660"/>
    </source>
</evidence>
<protein>
    <recommendedName>
        <fullName evidence="8">Acyl-[acyl-carrier-protein] dehydrogenase MbtN</fullName>
    </recommendedName>
    <alternativeName>
        <fullName evidence="9">Mycobactin synthase protein N</fullName>
    </alternativeName>
</protein>
<comment type="pathway">
    <text evidence="2">Siderophore biosynthesis; mycobactin biosynthesis.</text>
</comment>
<dbReference type="Gene3D" id="1.20.140.10">
    <property type="entry name" value="Butyryl-CoA Dehydrogenase, subunit A, domain 3"/>
    <property type="match status" value="1"/>
</dbReference>
<feature type="domain" description="Acyl-CoA dehydrogenase/oxidase C-terminal" evidence="11">
    <location>
        <begin position="243"/>
        <end position="391"/>
    </location>
</feature>
<dbReference type="InterPro" id="IPR009075">
    <property type="entry name" value="AcylCo_DH/oxidase_C"/>
</dbReference>
<evidence type="ECO:0000256" key="2">
    <source>
        <dbReference type="ARBA" id="ARBA00005102"/>
    </source>
</evidence>
<dbReference type="SUPFAM" id="SSF47203">
    <property type="entry name" value="Acyl-CoA dehydrogenase C-terminal domain-like"/>
    <property type="match status" value="1"/>
</dbReference>
<evidence type="ECO:0000256" key="10">
    <source>
        <dbReference type="RuleBase" id="RU362125"/>
    </source>
</evidence>
<evidence type="ECO:0000259" key="12">
    <source>
        <dbReference type="Pfam" id="PF02770"/>
    </source>
</evidence>
<dbReference type="FunFam" id="2.40.110.10:FF:000002">
    <property type="entry name" value="Acyl-CoA dehydrogenase fadE12"/>
    <property type="match status" value="1"/>
</dbReference>
<evidence type="ECO:0000256" key="5">
    <source>
        <dbReference type="ARBA" id="ARBA00022827"/>
    </source>
</evidence>
<comment type="function">
    <text evidence="7">Catalyzes the dehydrogenation at the alpha-beta position of ACP-bound acyl chains. This results in the introduction of a double bond in the lipidic chain, which is further transferred to the epsilon-amino group of lysine residue in the mycobactin core by MbtK.</text>
</comment>
<proteinExistence type="inferred from homology"/>
<feature type="domain" description="Acyl-CoA dehydrogenase/oxidase N-terminal" evidence="13">
    <location>
        <begin position="17"/>
        <end position="130"/>
    </location>
</feature>
<comment type="similarity">
    <text evidence="3 10">Belongs to the acyl-CoA dehydrogenase family.</text>
</comment>
<dbReference type="GO" id="GO:0050660">
    <property type="term" value="F:flavin adenine dinucleotide binding"/>
    <property type="evidence" value="ECO:0007669"/>
    <property type="project" value="InterPro"/>
</dbReference>
<dbReference type="InterPro" id="IPR050741">
    <property type="entry name" value="Acyl-CoA_dehydrogenase"/>
</dbReference>
<dbReference type="GO" id="GO:0033539">
    <property type="term" value="P:fatty acid beta-oxidation using acyl-CoA dehydrogenase"/>
    <property type="evidence" value="ECO:0007669"/>
    <property type="project" value="TreeGrafter"/>
</dbReference>
<name>A0AAU7B2U3_9ACTN</name>
<keyword evidence="5 10" id="KW-0274">FAD</keyword>
<dbReference type="KEGG" id="parq:DSM112329_04821"/>
<dbReference type="PIRSF" id="PIRSF016578">
    <property type="entry name" value="HsaA"/>
    <property type="match status" value="1"/>
</dbReference>
<dbReference type="Gene3D" id="1.10.540.10">
    <property type="entry name" value="Acyl-CoA dehydrogenase/oxidase, N-terminal domain"/>
    <property type="match status" value="1"/>
</dbReference>
<dbReference type="RefSeq" id="WP_354699114.1">
    <property type="nucleotide sequence ID" value="NZ_CP114014.1"/>
</dbReference>
<dbReference type="PANTHER" id="PTHR48083:SF20">
    <property type="entry name" value="LONG-CHAIN SPECIFIC ACYL-COA DEHYDROGENASE, MITOCHONDRIAL"/>
    <property type="match status" value="1"/>
</dbReference>
<accession>A0AAU7B2U3</accession>